<sequence length="566" mass="65519">MSSDDEFDSDAYQAYEDQLYREHSSSGSENDVDSEIEETLYCHVHYASSLPVSEKSAPDKVAQKRKDGAVTGLDNEKDGYQSNNLMIEISSDDEENCNDDDDGNDNKNITSKDVLDSSNACDNLKLKSSFNYPEIVNLFPDENVLTSKDKVSKQNSPLGKNKGEPREITENWSVIERDLEDPSVSKRHSRYYTPGKGAPYRRCHNCNEKGHLSQFCPLPKKTSVCFLCGGCGHIKRSCPNELCFNCHEPGHKSKNCRKPRLRPFDRCNRCHVLGHYAMDCPDRWRQYHLTIKVGPIIRPERPLSPPRAVSCYNCGDQGHYGHECQEENATRRQELPLPFVVCYDGCYTSSSLNKINYDGNKESSKSRENMHHQTFSDRFCDQPGQQNFDIDKIAFQPPPEKVRKLGENLDGRKVSLHTDIYQRRNVDDSPYSDRKRKRKKQKDNGTNERNERFVEIVDFTLSEDGLAEEPYQVNRKKKQGKQRWRGEESLDDNFDNRSINARNSSHQRNDKKDFKHRSFHDREFDSRNTSFKQTRDSNFKSRSGFRFNNEKPGKKSISKLLKRYTF</sequence>
<keyword evidence="13" id="KW-1185">Reference proteome</keyword>
<keyword evidence="4 9" id="KW-0863">Zinc-finger</keyword>
<feature type="domain" description="CCHC-type" evidence="11">
    <location>
        <begin position="201"/>
        <end position="217"/>
    </location>
</feature>
<feature type="compositionally biased region" description="Acidic residues" evidence="10">
    <location>
        <begin position="92"/>
        <end position="103"/>
    </location>
</feature>
<feature type="compositionally biased region" description="Polar residues" evidence="10">
    <location>
        <begin position="496"/>
        <end position="506"/>
    </location>
</feature>
<dbReference type="EMBL" id="LSMT01000053">
    <property type="protein sequence ID" value="PFX30251.1"/>
    <property type="molecule type" value="Genomic_DNA"/>
</dbReference>
<dbReference type="Pfam" id="PF00098">
    <property type="entry name" value="zf-CCHC"/>
    <property type="match status" value="2"/>
</dbReference>
<protein>
    <recommendedName>
        <fullName evidence="7">Zinc finger CCHC domain-containing protein 7</fullName>
    </recommendedName>
    <alternativeName>
        <fullName evidence="8">TRAMP-like complex RNA-binding factor ZCCHC7</fullName>
    </alternativeName>
</protein>
<feature type="compositionally biased region" description="Basic and acidic residues" evidence="10">
    <location>
        <begin position="442"/>
        <end position="451"/>
    </location>
</feature>
<dbReference type="GO" id="GO:0071039">
    <property type="term" value="P:nuclear polyadenylation-dependent CUT catabolic process"/>
    <property type="evidence" value="ECO:0007669"/>
    <property type="project" value="TreeGrafter"/>
</dbReference>
<dbReference type="InterPro" id="IPR001878">
    <property type="entry name" value="Znf_CCHC"/>
</dbReference>
<evidence type="ECO:0000256" key="5">
    <source>
        <dbReference type="ARBA" id="ARBA00022833"/>
    </source>
</evidence>
<evidence type="ECO:0000256" key="10">
    <source>
        <dbReference type="SAM" id="MobiDB-lite"/>
    </source>
</evidence>
<feature type="compositionally biased region" description="Basic residues" evidence="10">
    <location>
        <begin position="474"/>
        <end position="483"/>
    </location>
</feature>
<evidence type="ECO:0000313" key="13">
    <source>
        <dbReference type="Proteomes" id="UP000225706"/>
    </source>
</evidence>
<dbReference type="OrthoDB" id="7608935at2759"/>
<dbReference type="GO" id="GO:0071036">
    <property type="term" value="P:nuclear polyadenylation-dependent snoRNA catabolic process"/>
    <property type="evidence" value="ECO:0007669"/>
    <property type="project" value="TreeGrafter"/>
</dbReference>
<dbReference type="GO" id="GO:0071037">
    <property type="term" value="P:nuclear polyadenylation-dependent snRNA catabolic process"/>
    <property type="evidence" value="ECO:0007669"/>
    <property type="project" value="TreeGrafter"/>
</dbReference>
<dbReference type="GO" id="GO:0003723">
    <property type="term" value="F:RNA binding"/>
    <property type="evidence" value="ECO:0007669"/>
    <property type="project" value="TreeGrafter"/>
</dbReference>
<evidence type="ECO:0000256" key="1">
    <source>
        <dbReference type="ARBA" id="ARBA00004123"/>
    </source>
</evidence>
<dbReference type="InterPro" id="IPR036875">
    <property type="entry name" value="Znf_CCHC_sf"/>
</dbReference>
<comment type="caution">
    <text evidence="12">The sequence shown here is derived from an EMBL/GenBank/DDBJ whole genome shotgun (WGS) entry which is preliminary data.</text>
</comment>
<dbReference type="AlphaFoldDB" id="A0A2B4SK34"/>
<evidence type="ECO:0000259" key="11">
    <source>
        <dbReference type="PROSITE" id="PS50158"/>
    </source>
</evidence>
<dbReference type="GO" id="GO:0008270">
    <property type="term" value="F:zinc ion binding"/>
    <property type="evidence" value="ECO:0007669"/>
    <property type="project" value="UniProtKB-KW"/>
</dbReference>
<feature type="region of interest" description="Disordered" evidence="10">
    <location>
        <begin position="470"/>
        <end position="552"/>
    </location>
</feature>
<feature type="domain" description="CCHC-type" evidence="11">
    <location>
        <begin position="243"/>
        <end position="258"/>
    </location>
</feature>
<dbReference type="GO" id="GO:0031499">
    <property type="term" value="C:TRAMP complex"/>
    <property type="evidence" value="ECO:0007669"/>
    <property type="project" value="TreeGrafter"/>
</dbReference>
<dbReference type="GO" id="GO:0071038">
    <property type="term" value="P:TRAMP-dependent tRNA surveillance pathway"/>
    <property type="evidence" value="ECO:0007669"/>
    <property type="project" value="TreeGrafter"/>
</dbReference>
<feature type="region of interest" description="Disordered" evidence="10">
    <location>
        <begin position="416"/>
        <end position="451"/>
    </location>
</feature>
<evidence type="ECO:0000313" key="12">
    <source>
        <dbReference type="EMBL" id="PFX30251.1"/>
    </source>
</evidence>
<comment type="subcellular location">
    <subcellularLocation>
        <location evidence="1">Nucleus</location>
    </subcellularLocation>
</comment>
<evidence type="ECO:0000256" key="9">
    <source>
        <dbReference type="PROSITE-ProRule" id="PRU00047"/>
    </source>
</evidence>
<dbReference type="GO" id="GO:0071031">
    <property type="term" value="P:nuclear mRNA surveillance of mRNA 3'-end processing"/>
    <property type="evidence" value="ECO:0007669"/>
    <property type="project" value="TreeGrafter"/>
</dbReference>
<dbReference type="Gene3D" id="4.10.60.10">
    <property type="entry name" value="Zinc finger, CCHC-type"/>
    <property type="match status" value="2"/>
</dbReference>
<dbReference type="PANTHER" id="PTHR46543:SF1">
    <property type="entry name" value="ZINC FINGER CCHC DOMAIN-CONTAINING PROTEIN 7"/>
    <property type="match status" value="1"/>
</dbReference>
<dbReference type="PANTHER" id="PTHR46543">
    <property type="entry name" value="ZINC FINGER CCHC DOMAIN-CONTAINING PROTEIN 7"/>
    <property type="match status" value="1"/>
</dbReference>
<keyword evidence="6" id="KW-0539">Nucleus</keyword>
<feature type="region of interest" description="Disordered" evidence="10">
    <location>
        <begin position="92"/>
        <end position="111"/>
    </location>
</feature>
<feature type="region of interest" description="Disordered" evidence="10">
    <location>
        <begin position="1"/>
        <end position="36"/>
    </location>
</feature>
<keyword evidence="2" id="KW-0479">Metal-binding</keyword>
<evidence type="ECO:0000256" key="6">
    <source>
        <dbReference type="ARBA" id="ARBA00023242"/>
    </source>
</evidence>
<feature type="compositionally biased region" description="Basic and acidic residues" evidence="10">
    <location>
        <begin position="420"/>
        <end position="433"/>
    </location>
</feature>
<keyword evidence="5" id="KW-0862">Zinc</keyword>
<proteinExistence type="predicted"/>
<gene>
    <name evidence="12" type="primary">zcchc7</name>
    <name evidence="12" type="ORF">AWC38_SpisGene4927</name>
</gene>
<evidence type="ECO:0000256" key="8">
    <source>
        <dbReference type="ARBA" id="ARBA00043023"/>
    </source>
</evidence>
<feature type="domain" description="CCHC-type" evidence="11">
    <location>
        <begin position="225"/>
        <end position="240"/>
    </location>
</feature>
<dbReference type="PROSITE" id="PS50158">
    <property type="entry name" value="ZF_CCHC"/>
    <property type="match status" value="4"/>
</dbReference>
<reference evidence="13" key="1">
    <citation type="journal article" date="2017" name="bioRxiv">
        <title>Comparative analysis of the genomes of Stylophora pistillata and Acropora digitifera provides evidence for extensive differences between species of corals.</title>
        <authorList>
            <person name="Voolstra C.R."/>
            <person name="Li Y."/>
            <person name="Liew Y.J."/>
            <person name="Baumgarten S."/>
            <person name="Zoccola D."/>
            <person name="Flot J.-F."/>
            <person name="Tambutte S."/>
            <person name="Allemand D."/>
            <person name="Aranda M."/>
        </authorList>
    </citation>
    <scope>NUCLEOTIDE SEQUENCE [LARGE SCALE GENOMIC DNA]</scope>
</reference>
<accession>A0A2B4SK34</accession>
<organism evidence="12 13">
    <name type="scientific">Stylophora pistillata</name>
    <name type="common">Smooth cauliflower coral</name>
    <dbReference type="NCBI Taxonomy" id="50429"/>
    <lineage>
        <taxon>Eukaryota</taxon>
        <taxon>Metazoa</taxon>
        <taxon>Cnidaria</taxon>
        <taxon>Anthozoa</taxon>
        <taxon>Hexacorallia</taxon>
        <taxon>Scleractinia</taxon>
        <taxon>Astrocoeniina</taxon>
        <taxon>Pocilloporidae</taxon>
        <taxon>Stylophora</taxon>
    </lineage>
</organism>
<dbReference type="SMART" id="SM00343">
    <property type="entry name" value="ZnF_C2HC"/>
    <property type="match status" value="5"/>
</dbReference>
<dbReference type="GO" id="GO:0071035">
    <property type="term" value="P:nuclear polyadenylation-dependent rRNA catabolic process"/>
    <property type="evidence" value="ECO:0007669"/>
    <property type="project" value="TreeGrafter"/>
</dbReference>
<dbReference type="InterPro" id="IPR051644">
    <property type="entry name" value="TRAMP_AT-DNA-binding"/>
</dbReference>
<dbReference type="STRING" id="50429.A0A2B4SK34"/>
<feature type="region of interest" description="Disordered" evidence="10">
    <location>
        <begin position="51"/>
        <end position="81"/>
    </location>
</feature>
<evidence type="ECO:0000256" key="2">
    <source>
        <dbReference type="ARBA" id="ARBA00022723"/>
    </source>
</evidence>
<feature type="domain" description="CCHC-type" evidence="11">
    <location>
        <begin position="311"/>
        <end position="326"/>
    </location>
</feature>
<name>A0A2B4SK34_STYPI</name>
<dbReference type="Proteomes" id="UP000225706">
    <property type="component" value="Unassembled WGS sequence"/>
</dbReference>
<evidence type="ECO:0000256" key="7">
    <source>
        <dbReference type="ARBA" id="ARBA00041190"/>
    </source>
</evidence>
<feature type="compositionally biased region" description="Basic and acidic residues" evidence="10">
    <location>
        <begin position="56"/>
        <end position="79"/>
    </location>
</feature>
<keyword evidence="3" id="KW-0677">Repeat</keyword>
<evidence type="ECO:0000256" key="4">
    <source>
        <dbReference type="ARBA" id="ARBA00022771"/>
    </source>
</evidence>
<dbReference type="SUPFAM" id="SSF57756">
    <property type="entry name" value="Retrovirus zinc finger-like domains"/>
    <property type="match status" value="3"/>
</dbReference>
<evidence type="ECO:0000256" key="3">
    <source>
        <dbReference type="ARBA" id="ARBA00022737"/>
    </source>
</evidence>